<dbReference type="GO" id="GO:0006109">
    <property type="term" value="P:regulation of carbohydrate metabolic process"/>
    <property type="evidence" value="ECO:0007669"/>
    <property type="project" value="InterPro"/>
</dbReference>
<keyword evidence="2 5" id="KW-0678">Repressor</keyword>
<reference evidence="6 7" key="1">
    <citation type="journal article" date="2019" name="Indoor Air">
        <title>Impacts of indoor surface finishes on bacterial viability.</title>
        <authorList>
            <person name="Hu J."/>
            <person name="Maamar S.B."/>
            <person name="Glawe A.J."/>
            <person name="Gottel N."/>
            <person name="Gilbert J.A."/>
            <person name="Hartmann E.M."/>
        </authorList>
    </citation>
    <scope>NUCLEOTIDE SEQUENCE [LARGE SCALE GENOMIC DNA]</scope>
    <source>
        <strain evidence="6 7">AF060A6</strain>
    </source>
</reference>
<dbReference type="GO" id="GO:1902208">
    <property type="term" value="P:regulation of bacterial-type flagellum assembly"/>
    <property type="evidence" value="ECO:0007669"/>
    <property type="project" value="UniProtKB-UniRule"/>
</dbReference>
<keyword evidence="7" id="KW-1185">Reference proteome</keyword>
<dbReference type="NCBIfam" id="NF002469">
    <property type="entry name" value="PRK01712.1"/>
    <property type="match status" value="1"/>
</dbReference>
<comment type="subcellular location">
    <subcellularLocation>
        <location evidence="5">Cytoplasm</location>
    </subcellularLocation>
</comment>
<dbReference type="EMBL" id="SLUB01000018">
    <property type="protein sequence ID" value="THE12346.1"/>
    <property type="molecule type" value="Genomic_DNA"/>
</dbReference>
<name>A0A4S3PSR8_9BACI</name>
<dbReference type="GO" id="GO:0048027">
    <property type="term" value="F:mRNA 5'-UTR binding"/>
    <property type="evidence" value="ECO:0007669"/>
    <property type="project" value="UniProtKB-UniRule"/>
</dbReference>
<dbReference type="PANTHER" id="PTHR34984:SF1">
    <property type="entry name" value="CARBON STORAGE REGULATOR"/>
    <property type="match status" value="1"/>
</dbReference>
<comment type="caution">
    <text evidence="6">The sequence shown here is derived from an EMBL/GenBank/DDBJ whole genome shotgun (WGS) entry which is preliminary data.</text>
</comment>
<evidence type="ECO:0000256" key="5">
    <source>
        <dbReference type="HAMAP-Rule" id="MF_00167"/>
    </source>
</evidence>
<evidence type="ECO:0000256" key="1">
    <source>
        <dbReference type="ARBA" id="ARBA00022490"/>
    </source>
</evidence>
<evidence type="ECO:0000313" key="7">
    <source>
        <dbReference type="Proteomes" id="UP000306477"/>
    </source>
</evidence>
<dbReference type="Proteomes" id="UP000306477">
    <property type="component" value="Unassembled WGS sequence"/>
</dbReference>
<sequence>MLVLTRKVNESIKIGDEIEITILSVSGEQIKIGIDAPKHVEIHRKEVYLDIQNENNQASQTSVDLLKQLNINFKNAR</sequence>
<dbReference type="AlphaFoldDB" id="A0A4S3PSR8"/>
<dbReference type="GO" id="GO:0044781">
    <property type="term" value="P:bacterial-type flagellum organization"/>
    <property type="evidence" value="ECO:0007669"/>
    <property type="project" value="UniProtKB-KW"/>
</dbReference>
<dbReference type="Pfam" id="PF02599">
    <property type="entry name" value="CsrA"/>
    <property type="match status" value="1"/>
</dbReference>
<organism evidence="6 7">
    <name type="scientific">Bacillus timonensis</name>
    <dbReference type="NCBI Taxonomy" id="1033734"/>
    <lineage>
        <taxon>Bacteria</taxon>
        <taxon>Bacillati</taxon>
        <taxon>Bacillota</taxon>
        <taxon>Bacilli</taxon>
        <taxon>Bacillales</taxon>
        <taxon>Bacillaceae</taxon>
        <taxon>Bacillus</taxon>
    </lineage>
</organism>
<keyword evidence="1 5" id="KW-0963">Cytoplasm</keyword>
<dbReference type="InterPro" id="IPR036107">
    <property type="entry name" value="CsrA_sf"/>
</dbReference>
<dbReference type="SUPFAM" id="SSF117130">
    <property type="entry name" value="CsrA-like"/>
    <property type="match status" value="1"/>
</dbReference>
<evidence type="ECO:0000256" key="4">
    <source>
        <dbReference type="ARBA" id="ARBA00022884"/>
    </source>
</evidence>
<keyword evidence="4 5" id="KW-0694">RNA-binding</keyword>
<dbReference type="GO" id="GO:0045947">
    <property type="term" value="P:negative regulation of translational initiation"/>
    <property type="evidence" value="ECO:0007669"/>
    <property type="project" value="UniProtKB-UniRule"/>
</dbReference>
<protein>
    <recommendedName>
        <fullName evidence="5">Translational regulator CsrA</fullName>
    </recommendedName>
</protein>
<dbReference type="Gene3D" id="2.60.40.4380">
    <property type="entry name" value="Translational regulator CsrA"/>
    <property type="match status" value="1"/>
</dbReference>
<comment type="similarity">
    <text evidence="5">Belongs to the CsrA/RsmA family.</text>
</comment>
<proteinExistence type="inferred from homology"/>
<keyword evidence="5" id="KW-1005">Bacterial flagellum biogenesis</keyword>
<dbReference type="InterPro" id="IPR003751">
    <property type="entry name" value="CsrA"/>
</dbReference>
<dbReference type="OrthoDB" id="9809061at2"/>
<dbReference type="NCBIfam" id="TIGR00202">
    <property type="entry name" value="csrA"/>
    <property type="match status" value="1"/>
</dbReference>
<comment type="subunit">
    <text evidence="5">Homodimer; the beta-strands of each monomer intercalate to form a hydrophobic core, while the alpha-helices form wings that extend away from the core.</text>
</comment>
<accession>A0A4S3PSR8</accession>
<comment type="function">
    <text evidence="5">A translational regulator that binds mRNA to regulate translation initiation and/or mRNA stability. Usually binds in the 5'-UTR at or near the Shine-Dalgarno sequence preventing ribosome-binding, thus repressing translation. Its main target seems to be the major flagellin gene, while its function is anatagonized by FliW.</text>
</comment>
<evidence type="ECO:0000256" key="3">
    <source>
        <dbReference type="ARBA" id="ARBA00022845"/>
    </source>
</evidence>
<dbReference type="RefSeq" id="WP_136379787.1">
    <property type="nucleotide sequence ID" value="NZ_SLUB01000018.1"/>
</dbReference>
<dbReference type="FunFam" id="2.60.40.4380:FF:000002">
    <property type="entry name" value="Translational regulator CsrA"/>
    <property type="match status" value="1"/>
</dbReference>
<evidence type="ECO:0000256" key="2">
    <source>
        <dbReference type="ARBA" id="ARBA00022491"/>
    </source>
</evidence>
<evidence type="ECO:0000313" key="6">
    <source>
        <dbReference type="EMBL" id="THE12346.1"/>
    </source>
</evidence>
<keyword evidence="3 5" id="KW-0810">Translation regulation</keyword>
<dbReference type="HAMAP" id="MF_00167">
    <property type="entry name" value="CsrA"/>
    <property type="match status" value="1"/>
</dbReference>
<dbReference type="PANTHER" id="PTHR34984">
    <property type="entry name" value="CARBON STORAGE REGULATOR"/>
    <property type="match status" value="1"/>
</dbReference>
<dbReference type="GO" id="GO:0005829">
    <property type="term" value="C:cytosol"/>
    <property type="evidence" value="ECO:0007669"/>
    <property type="project" value="TreeGrafter"/>
</dbReference>
<gene>
    <name evidence="5 6" type="primary">csrA</name>
    <name evidence="6" type="ORF">E1I69_11635</name>
</gene>
<dbReference type="GO" id="GO:0006402">
    <property type="term" value="P:mRNA catabolic process"/>
    <property type="evidence" value="ECO:0007669"/>
    <property type="project" value="InterPro"/>
</dbReference>